<dbReference type="AlphaFoldDB" id="A0AAJ5UTS5"/>
<dbReference type="KEGG" id="liu:OU989_22650"/>
<gene>
    <name evidence="1" type="ORF">OU989_22650</name>
</gene>
<accession>A0AAJ5UTS5</accession>
<dbReference type="Proteomes" id="UP001219585">
    <property type="component" value="Plasmid unnamed"/>
</dbReference>
<organism evidence="1 2">
    <name type="scientific">Lysinibacillus irui</name>
    <dbReference type="NCBI Taxonomy" id="2998077"/>
    <lineage>
        <taxon>Bacteria</taxon>
        <taxon>Bacillati</taxon>
        <taxon>Bacillota</taxon>
        <taxon>Bacilli</taxon>
        <taxon>Bacillales</taxon>
        <taxon>Bacillaceae</taxon>
        <taxon>Lysinibacillus</taxon>
    </lineage>
</organism>
<name>A0AAJ5UTS5_9BACI</name>
<sequence length="164" mass="19519">MQITEQKPTLEELKAMKGFTVAKTLALQSNIFNCSLEETWDRHIHKAIHRANNKDEIIYIAENILKLEKLAAVNKIKKPPVFIEGYKYSFNSIYNDRQSTVLVKYTLINPGKYKLEVFRDNQLIYIHKQLLTFPFNQTSLILRQYLKIKRVSFHWERFKVEVTR</sequence>
<evidence type="ECO:0000313" key="1">
    <source>
        <dbReference type="EMBL" id="WDV09326.1"/>
    </source>
</evidence>
<protein>
    <submittedName>
        <fullName evidence="1">Uncharacterized protein</fullName>
    </submittedName>
</protein>
<evidence type="ECO:0000313" key="2">
    <source>
        <dbReference type="Proteomes" id="UP001219585"/>
    </source>
</evidence>
<reference evidence="1" key="1">
    <citation type="submission" date="2022-11" db="EMBL/GenBank/DDBJ databases">
        <title>Lysinibacillus irui.</title>
        <authorList>
            <person name="Akintayo S.O."/>
        </authorList>
    </citation>
    <scope>NUCLEOTIDE SEQUENCE</scope>
    <source>
        <strain evidence="1">IRB4-01</strain>
        <plasmid evidence="1">unnamed</plasmid>
    </source>
</reference>
<dbReference type="EMBL" id="CP113528">
    <property type="protein sequence ID" value="WDV09326.1"/>
    <property type="molecule type" value="Genomic_DNA"/>
</dbReference>
<dbReference type="RefSeq" id="WP_274797543.1">
    <property type="nucleotide sequence ID" value="NZ_CP113528.1"/>
</dbReference>
<geneLocation type="plasmid" evidence="1 2">
    <name>unnamed</name>
</geneLocation>
<keyword evidence="1" id="KW-0614">Plasmid</keyword>
<proteinExistence type="predicted"/>